<name>A0A4S4KJA6_9APHY</name>
<feature type="compositionally biased region" description="Polar residues" evidence="1">
    <location>
        <begin position="148"/>
        <end position="168"/>
    </location>
</feature>
<proteinExistence type="predicted"/>
<reference evidence="2 3" key="1">
    <citation type="submission" date="2019-02" db="EMBL/GenBank/DDBJ databases">
        <title>Genome sequencing of the rare red list fungi Phlebia centrifuga.</title>
        <authorList>
            <person name="Buettner E."/>
            <person name="Kellner H."/>
        </authorList>
    </citation>
    <scope>NUCLEOTIDE SEQUENCE [LARGE SCALE GENOMIC DNA]</scope>
    <source>
        <strain evidence="2 3">DSM 108282</strain>
    </source>
</reference>
<sequence>MKLFESEMRSAIIEAETREEVMQEMEGRMLQIEKTYRRRLEKEQEQNEMKMDAKIDMIQRVGLLSGGNRNRGFGCPSKDGEEDELDDIEEEDEQNDGSDEDSSPFQSPLAAKTFRAPMYPLSQTDSEPDSDHTDDIKSTQVTEEEDNPSSVNDWPASRGQNSPYSRASGSHIFVPPSPVFEADVKAAQAKAVTGIKPMKISQSAQPPRILRTKDGSRTSFASLLEKTESLSLQSQGEPLSRDSIVVIPNKKAREEAVAHGGPERRTVGEEARCDFAKSGHERFGATAEEECEG</sequence>
<feature type="region of interest" description="Disordered" evidence="1">
    <location>
        <begin position="63"/>
        <end position="172"/>
    </location>
</feature>
<evidence type="ECO:0000256" key="1">
    <source>
        <dbReference type="SAM" id="MobiDB-lite"/>
    </source>
</evidence>
<evidence type="ECO:0000313" key="3">
    <source>
        <dbReference type="Proteomes" id="UP000309038"/>
    </source>
</evidence>
<dbReference type="Proteomes" id="UP000309038">
    <property type="component" value="Unassembled WGS sequence"/>
</dbReference>
<keyword evidence="3" id="KW-1185">Reference proteome</keyword>
<feature type="compositionally biased region" description="Acidic residues" evidence="1">
    <location>
        <begin position="80"/>
        <end position="102"/>
    </location>
</feature>
<accession>A0A4S4KJA6</accession>
<dbReference type="EMBL" id="SGPJ01000118">
    <property type="protein sequence ID" value="THG98454.1"/>
    <property type="molecule type" value="Genomic_DNA"/>
</dbReference>
<evidence type="ECO:0000313" key="2">
    <source>
        <dbReference type="EMBL" id="THG98454.1"/>
    </source>
</evidence>
<comment type="caution">
    <text evidence="2">The sequence shown here is derived from an EMBL/GenBank/DDBJ whole genome shotgun (WGS) entry which is preliminary data.</text>
</comment>
<organism evidence="2 3">
    <name type="scientific">Hermanssonia centrifuga</name>
    <dbReference type="NCBI Taxonomy" id="98765"/>
    <lineage>
        <taxon>Eukaryota</taxon>
        <taxon>Fungi</taxon>
        <taxon>Dikarya</taxon>
        <taxon>Basidiomycota</taxon>
        <taxon>Agaricomycotina</taxon>
        <taxon>Agaricomycetes</taxon>
        <taxon>Polyporales</taxon>
        <taxon>Meruliaceae</taxon>
        <taxon>Hermanssonia</taxon>
    </lineage>
</organism>
<dbReference type="AlphaFoldDB" id="A0A4S4KJA6"/>
<protein>
    <submittedName>
        <fullName evidence="2">Uncharacterized protein</fullName>
    </submittedName>
</protein>
<gene>
    <name evidence="2" type="ORF">EW026_g3734</name>
</gene>